<dbReference type="GO" id="GO:0044550">
    <property type="term" value="P:secondary metabolite biosynthetic process"/>
    <property type="evidence" value="ECO:0007669"/>
    <property type="project" value="UniProtKB-ARBA"/>
</dbReference>
<feature type="region of interest" description="C-terminal hotdog fold" evidence="4">
    <location>
        <begin position="1187"/>
        <end position="1365"/>
    </location>
</feature>
<evidence type="ECO:0000256" key="4">
    <source>
        <dbReference type="PROSITE-ProRule" id="PRU01363"/>
    </source>
</evidence>
<dbReference type="Gene3D" id="3.90.180.10">
    <property type="entry name" value="Medium-chain alcohol dehydrogenases, catalytic domain"/>
    <property type="match status" value="1"/>
</dbReference>
<feature type="domain" description="PKS/mFAS DH" evidence="7">
    <location>
        <begin position="1014"/>
        <end position="1365"/>
    </location>
</feature>
<organism evidence="8 9">
    <name type="scientific">Cryptosporidium xiaoi</name>
    <dbReference type="NCBI Taxonomy" id="659607"/>
    <lineage>
        <taxon>Eukaryota</taxon>
        <taxon>Sar</taxon>
        <taxon>Alveolata</taxon>
        <taxon>Apicomplexa</taxon>
        <taxon>Conoidasida</taxon>
        <taxon>Coccidia</taxon>
        <taxon>Eucoccidiorida</taxon>
        <taxon>Eimeriorina</taxon>
        <taxon>Cryptosporidiidae</taxon>
        <taxon>Cryptosporidium</taxon>
    </lineage>
</organism>
<dbReference type="Pfam" id="PF08240">
    <property type="entry name" value="ADH_N"/>
    <property type="match status" value="1"/>
</dbReference>
<keyword evidence="1" id="KW-0596">Phosphopantetheine</keyword>
<evidence type="ECO:0000259" key="6">
    <source>
        <dbReference type="PROSITE" id="PS52004"/>
    </source>
</evidence>
<dbReference type="Gene3D" id="3.40.47.10">
    <property type="match status" value="1"/>
</dbReference>
<keyword evidence="3" id="KW-0808">Transferase</keyword>
<dbReference type="EMBL" id="JAWDEY010000025">
    <property type="protein sequence ID" value="KAK6588731.1"/>
    <property type="molecule type" value="Genomic_DNA"/>
</dbReference>
<dbReference type="InterPro" id="IPR036736">
    <property type="entry name" value="ACP-like_sf"/>
</dbReference>
<proteinExistence type="predicted"/>
<dbReference type="Pfam" id="PF21089">
    <property type="entry name" value="PKS_DH_N"/>
    <property type="match status" value="1"/>
</dbReference>
<feature type="region of interest" description="N-terminal hotdog fold" evidence="4">
    <location>
        <begin position="1014"/>
        <end position="1165"/>
    </location>
</feature>
<dbReference type="Pfam" id="PF00698">
    <property type="entry name" value="Acyl_transf_1"/>
    <property type="match status" value="1"/>
</dbReference>
<feature type="domain" description="Carrier" evidence="5">
    <location>
        <begin position="97"/>
        <end position="174"/>
    </location>
</feature>
<dbReference type="GO" id="GO:0031177">
    <property type="term" value="F:phosphopantetheine binding"/>
    <property type="evidence" value="ECO:0007669"/>
    <property type="project" value="InterPro"/>
</dbReference>
<dbReference type="Gene3D" id="3.10.129.10">
    <property type="entry name" value="Hotdog Thioesterase"/>
    <property type="match status" value="1"/>
</dbReference>
<dbReference type="SUPFAM" id="SSF47336">
    <property type="entry name" value="ACP-like"/>
    <property type="match status" value="1"/>
</dbReference>
<dbReference type="Pfam" id="PF02801">
    <property type="entry name" value="Ketoacyl-synt_C"/>
    <property type="match status" value="1"/>
</dbReference>
<evidence type="ECO:0000313" key="9">
    <source>
        <dbReference type="Proteomes" id="UP001311799"/>
    </source>
</evidence>
<dbReference type="SMART" id="SM01294">
    <property type="entry name" value="PKS_PP_betabranch"/>
    <property type="match status" value="1"/>
</dbReference>
<dbReference type="InterPro" id="IPR049551">
    <property type="entry name" value="PKS_DH_C"/>
</dbReference>
<sequence>MAATLKQHLEKVGMHGISNDLGLRVLTDILLYQLKDLSKCNTIHSVIACQSFNWNLYLRQLYCNSSYPTFFENMVILTSSNEANNQSINFKGMTKDELRVYIKESVLSIVEQIIGVQSSSLDIDTPFSELGMDSLSAIELRNALVSRFGIKVSSTALFDYPTIRSIMEYLTESLYDIETKDSINVVQESVPNRDSSVAVIGFSCRLPGGVKSVKDLYDKVLMLNKDCIGEIPLDRWPYDIYYDPDPDNRSKSYVNRGAFTTDIDLFDNSFFGLSVTEATNVDPQQKYMLEVAYEAMHSCGITKKSLTMNKRSPQNECDDPLLTGVFIGCCNSDWHFLQAKFGFENFTSYTGSGGAGSLVSNRVSYSFGFRGPSQTIDTACSSSLVAMDAALKSLKEGSCHTALVGGVNLMLSPHLFVAFCRARMLSPDCMCKTFDASANGYVRGEGCGAVLITRRVEINGRRIKPIAYVLGSATNHNGRSASLTAPNGPSQTEVIQNALRNANVNPSEIDYLESHGTGTPLGDPIEFGALKAVFGNKRDYKRRIPLIMGALKTNIGHLEGAAGISGILKLILVLNNRVAPKILHLQKLNPHIDTDGFEVEFPTNTEKIKSEKETLIGGVSSFGFGGCNSHVVIESASSNESNLDESEYNNSPCLVFAYTGQGCQYINMCKELFETEPVFREEMINCDKLLTPILNKSILSLIYCEKTQESEKNINHTSISQPTIFSIQYSLTKLWISRGVMPTIVMGHSLGEFAAAVTSGVLTLENAITLVAKRAEIMASLPGNDGIMVACRTSEEQVLEAIKELNLKETAAIAAINGPKSITISGRKDSVMKILSHIGIEERYKQLDVSHAFHSPLVSPAELQFEKVLENIQLCEPKIKFSSCVTGELESKLLTQKKYWAQHILHSVRYYDALKTLISADEGKIAIIEIGPKATLTSMGKQAIGGIKLTNTTDNISGEDVIWIPTVDNFKSSSINFNKTLEIVNEYIKMSKNSVSKHKWNHSRFHWADLTSVHPLLGKFHSSISDDNYLAYSTDMIKSKVFKNIVEDHVLFDTNIVPAAALIEASASAVFKLLRSDKLPSQYIELTSMDIERPLVSGQEESVSEMEVFVSKSGSVQVRKKTISETFEYEEEFNGPQIVTNDVGFVNNKICHHASISSSRIVNKEELLSLNIPNIDSYLNKYSNENAINIPIDKIYSMMNEIGLQYKNNYQCLSSVKVIDNSNEIICENEAQKTSNNKPFTEVFCHVKRPISDFDLTELRIHPSILDSVFQSASVLFAGDELLNGKDVTNKKRGHVAMAPIGFHKCYYGRIEHNSEVYGFLKLNKFEKTGDIAFLDVTLWDSKTKILAAHFQDLILKGFSNAASLLSQEVRIPNQILWRTVNKHISEKLELIDLCEDEIEHEKTEKVSVESKTVKERKEVKILIFGIPIVVKEMVQNVAETKFGHVKISYVCVEDTLDINLINKTIQEDNWSAIFYLGGLVDNLPPINVMGDILKISQVISTLAVSISIGPFVCISKYQNSVDSDNIPVHSGIKGFVKTARVELENVVGKSINISIVECIPTLVDDPIVLLKTINLITSIYNDKFNETLSSERDLILTEMGIFAPRLENINFPVLGATKLTMTSRGAIGNLKFKPLPFSERVTPPANTVEIRVRSIGLNFRDVLNVMGLYPGDPGPPGGDCSGTVVAIGEGVKHISVGDNVFG</sequence>
<keyword evidence="2" id="KW-0597">Phosphoprotein</keyword>
<dbReference type="Gene3D" id="1.10.1200.10">
    <property type="entry name" value="ACP-like"/>
    <property type="match status" value="1"/>
</dbReference>
<dbReference type="PANTHER" id="PTHR43775">
    <property type="entry name" value="FATTY ACID SYNTHASE"/>
    <property type="match status" value="1"/>
</dbReference>
<dbReference type="CDD" id="cd00833">
    <property type="entry name" value="PKS"/>
    <property type="match status" value="1"/>
</dbReference>
<dbReference type="InterPro" id="IPR011032">
    <property type="entry name" value="GroES-like_sf"/>
</dbReference>
<feature type="active site" description="Proton acceptor; for dehydratase activity" evidence="4">
    <location>
        <position position="1049"/>
    </location>
</feature>
<feature type="active site" description="Proton donor; for dehydratase activity" evidence="4">
    <location>
        <position position="1267"/>
    </location>
</feature>
<keyword evidence="9" id="KW-1185">Reference proteome</keyword>
<dbReference type="PROSITE" id="PS00606">
    <property type="entry name" value="KS3_1"/>
    <property type="match status" value="1"/>
</dbReference>
<gene>
    <name evidence="8" type="ORF">RS030_323720</name>
</gene>
<dbReference type="GO" id="GO:0004315">
    <property type="term" value="F:3-oxoacyl-[acyl-carrier-protein] synthase activity"/>
    <property type="evidence" value="ECO:0007669"/>
    <property type="project" value="InterPro"/>
</dbReference>
<dbReference type="Proteomes" id="UP001311799">
    <property type="component" value="Unassembled WGS sequence"/>
</dbReference>
<dbReference type="SUPFAM" id="SSF52151">
    <property type="entry name" value="FabD/lysophospholipase-like"/>
    <property type="match status" value="1"/>
</dbReference>
<dbReference type="InterPro" id="IPR014030">
    <property type="entry name" value="Ketoacyl_synth_N"/>
</dbReference>
<dbReference type="InterPro" id="IPR020806">
    <property type="entry name" value="PKS_PP-bd"/>
</dbReference>
<dbReference type="SMART" id="SM00827">
    <property type="entry name" value="PKS_AT"/>
    <property type="match status" value="1"/>
</dbReference>
<dbReference type="PROSITE" id="PS52004">
    <property type="entry name" value="KS3_2"/>
    <property type="match status" value="1"/>
</dbReference>
<protein>
    <submittedName>
        <fullName evidence="8">Type I fatty acid synthase</fullName>
    </submittedName>
</protein>
<dbReference type="PROSITE" id="PS52019">
    <property type="entry name" value="PKS_MFAS_DH"/>
    <property type="match status" value="1"/>
</dbReference>
<feature type="domain" description="Ketosynthase family 3 (KS3)" evidence="6">
    <location>
        <begin position="194"/>
        <end position="635"/>
    </location>
</feature>
<dbReference type="InterPro" id="IPR014043">
    <property type="entry name" value="Acyl_transferase_dom"/>
</dbReference>
<dbReference type="InterPro" id="IPR006162">
    <property type="entry name" value="Ppantetheine_attach_site"/>
</dbReference>
<evidence type="ECO:0000256" key="2">
    <source>
        <dbReference type="ARBA" id="ARBA00022553"/>
    </source>
</evidence>
<feature type="non-terminal residue" evidence="8">
    <location>
        <position position="1703"/>
    </location>
</feature>
<reference evidence="8 9" key="1">
    <citation type="submission" date="2023-10" db="EMBL/GenBank/DDBJ databases">
        <title>Comparative genomics analysis reveals potential genetic determinants of host preference in Cryptosporidium xiaoi.</title>
        <authorList>
            <person name="Xiao L."/>
            <person name="Li J."/>
        </authorList>
    </citation>
    <scope>NUCLEOTIDE SEQUENCE [LARGE SCALE GENOMIC DNA]</scope>
    <source>
        <strain evidence="8 9">52996</strain>
    </source>
</reference>
<dbReference type="PANTHER" id="PTHR43775:SF37">
    <property type="entry name" value="SI:DKEY-61P9.11"/>
    <property type="match status" value="1"/>
</dbReference>
<dbReference type="InterPro" id="IPR050091">
    <property type="entry name" value="PKS_NRPS_Biosynth_Enz"/>
</dbReference>
<dbReference type="InterPro" id="IPR018201">
    <property type="entry name" value="Ketoacyl_synth_AS"/>
</dbReference>
<evidence type="ECO:0000256" key="1">
    <source>
        <dbReference type="ARBA" id="ARBA00022450"/>
    </source>
</evidence>
<comment type="caution">
    <text evidence="8">The sequence shown here is derived from an EMBL/GenBank/DDBJ whole genome shotgun (WGS) entry which is preliminary data.</text>
</comment>
<dbReference type="SMART" id="SM00825">
    <property type="entry name" value="PKS_KS"/>
    <property type="match status" value="1"/>
</dbReference>
<dbReference type="InterPro" id="IPR049900">
    <property type="entry name" value="PKS_mFAS_DH"/>
</dbReference>
<dbReference type="Gene3D" id="3.10.129.120">
    <property type="match status" value="1"/>
</dbReference>
<dbReference type="GO" id="GO:0006633">
    <property type="term" value="P:fatty acid biosynthetic process"/>
    <property type="evidence" value="ECO:0007669"/>
    <property type="project" value="InterPro"/>
</dbReference>
<dbReference type="InterPro" id="IPR013154">
    <property type="entry name" value="ADH-like_N"/>
</dbReference>
<dbReference type="PROSITE" id="PS00012">
    <property type="entry name" value="PHOSPHOPANTETHEINE"/>
    <property type="match status" value="1"/>
</dbReference>
<dbReference type="InterPro" id="IPR020841">
    <property type="entry name" value="PKS_Beta-ketoAc_synthase_dom"/>
</dbReference>
<dbReference type="SUPFAM" id="SSF50129">
    <property type="entry name" value="GroES-like"/>
    <property type="match status" value="1"/>
</dbReference>
<dbReference type="InterPro" id="IPR016036">
    <property type="entry name" value="Malonyl_transacylase_ACP-bd"/>
</dbReference>
<dbReference type="Pfam" id="PF00109">
    <property type="entry name" value="ketoacyl-synt"/>
    <property type="match status" value="1"/>
</dbReference>
<dbReference type="SUPFAM" id="SSF53901">
    <property type="entry name" value="Thiolase-like"/>
    <property type="match status" value="1"/>
</dbReference>
<dbReference type="Pfam" id="PF00550">
    <property type="entry name" value="PP-binding"/>
    <property type="match status" value="1"/>
</dbReference>
<dbReference type="InterPro" id="IPR014031">
    <property type="entry name" value="Ketoacyl_synth_C"/>
</dbReference>
<dbReference type="PROSITE" id="PS50075">
    <property type="entry name" value="CARRIER"/>
    <property type="match status" value="1"/>
</dbReference>
<evidence type="ECO:0000259" key="5">
    <source>
        <dbReference type="PROSITE" id="PS50075"/>
    </source>
</evidence>
<name>A0AAV9XVJ9_9CRYT</name>
<dbReference type="InterPro" id="IPR049552">
    <property type="entry name" value="PKS_DH_N"/>
</dbReference>
<dbReference type="InterPro" id="IPR009081">
    <property type="entry name" value="PP-bd_ACP"/>
</dbReference>
<evidence type="ECO:0000259" key="7">
    <source>
        <dbReference type="PROSITE" id="PS52019"/>
    </source>
</evidence>
<dbReference type="InterPro" id="IPR001227">
    <property type="entry name" value="Ac_transferase_dom_sf"/>
</dbReference>
<dbReference type="InterPro" id="IPR016039">
    <property type="entry name" value="Thiolase-like"/>
</dbReference>
<evidence type="ECO:0000313" key="8">
    <source>
        <dbReference type="EMBL" id="KAK6588731.1"/>
    </source>
</evidence>
<accession>A0AAV9XVJ9</accession>
<dbReference type="Gene3D" id="3.40.366.10">
    <property type="entry name" value="Malonyl-Coenzyme A Acyl Carrier Protein, domain 2"/>
    <property type="match status" value="1"/>
</dbReference>
<dbReference type="Pfam" id="PF14765">
    <property type="entry name" value="PS-DH"/>
    <property type="match status" value="1"/>
</dbReference>
<evidence type="ECO:0000256" key="3">
    <source>
        <dbReference type="ARBA" id="ARBA00022679"/>
    </source>
</evidence>
<dbReference type="SMART" id="SM00823">
    <property type="entry name" value="PKS_PP"/>
    <property type="match status" value="1"/>
</dbReference>
<dbReference type="InterPro" id="IPR016035">
    <property type="entry name" value="Acyl_Trfase/lysoPLipase"/>
</dbReference>
<dbReference type="GO" id="GO:0004312">
    <property type="term" value="F:fatty acid synthase activity"/>
    <property type="evidence" value="ECO:0007669"/>
    <property type="project" value="TreeGrafter"/>
</dbReference>
<dbReference type="SUPFAM" id="SSF55048">
    <property type="entry name" value="Probable ACP-binding domain of malonyl-CoA ACP transacylase"/>
    <property type="match status" value="1"/>
</dbReference>